<dbReference type="AlphaFoldDB" id="A0A853ID75"/>
<evidence type="ECO:0000256" key="5">
    <source>
        <dbReference type="ARBA" id="ARBA00022618"/>
    </source>
</evidence>
<dbReference type="GO" id="GO:0051301">
    <property type="term" value="P:cell division"/>
    <property type="evidence" value="ECO:0007669"/>
    <property type="project" value="UniProtKB-UniRule"/>
</dbReference>
<dbReference type="PANTHER" id="PTHR30558">
    <property type="entry name" value="EXBD MEMBRANE COMPONENT OF PMF-DRIVEN MACROMOLECULE IMPORT SYSTEM"/>
    <property type="match status" value="1"/>
</dbReference>
<dbReference type="PANTHER" id="PTHR30558:SF7">
    <property type="entry name" value="TOL-PAL SYSTEM PROTEIN TOLR"/>
    <property type="match status" value="1"/>
</dbReference>
<evidence type="ECO:0000256" key="10">
    <source>
        <dbReference type="HAMAP-Rule" id="MF_02203"/>
    </source>
</evidence>
<keyword evidence="8 10" id="KW-0472">Membrane</keyword>
<dbReference type="Pfam" id="PF02472">
    <property type="entry name" value="ExbD"/>
    <property type="match status" value="1"/>
</dbReference>
<evidence type="ECO:0000313" key="11">
    <source>
        <dbReference type="EMBL" id="NYZ68004.1"/>
    </source>
</evidence>
<evidence type="ECO:0000256" key="6">
    <source>
        <dbReference type="ARBA" id="ARBA00022692"/>
    </source>
</evidence>
<dbReference type="InterPro" id="IPR014168">
    <property type="entry name" value="Tol-Pal_TolR"/>
</dbReference>
<gene>
    <name evidence="10 11" type="primary">tolR</name>
    <name evidence="11" type="ORF">H0A36_18480</name>
</gene>
<keyword evidence="6 10" id="KW-0812">Transmembrane</keyword>
<dbReference type="EMBL" id="JACCKB010000033">
    <property type="protein sequence ID" value="NYZ68004.1"/>
    <property type="molecule type" value="Genomic_DNA"/>
</dbReference>
<proteinExistence type="inferred from homology"/>
<protein>
    <recommendedName>
        <fullName evidence="10">Tol-Pal system protein TolR</fullName>
    </recommendedName>
</protein>
<keyword evidence="12" id="KW-1185">Reference proteome</keyword>
<comment type="similarity">
    <text evidence="2 10">Belongs to the ExbD/TolR family.</text>
</comment>
<keyword evidence="7 10" id="KW-1133">Transmembrane helix</keyword>
<comment type="caution">
    <text evidence="11">The sequence shown here is derived from an EMBL/GenBank/DDBJ whole genome shotgun (WGS) entry which is preliminary data.</text>
</comment>
<dbReference type="GO" id="GO:0005886">
    <property type="term" value="C:plasma membrane"/>
    <property type="evidence" value="ECO:0007669"/>
    <property type="project" value="UniProtKB-SubCell"/>
</dbReference>
<evidence type="ECO:0000256" key="7">
    <source>
        <dbReference type="ARBA" id="ARBA00022989"/>
    </source>
</evidence>
<evidence type="ECO:0000256" key="4">
    <source>
        <dbReference type="ARBA" id="ARBA00022519"/>
    </source>
</evidence>
<comment type="function">
    <text evidence="10">Part of the Tol-Pal system, which plays a role in outer membrane invagination during cell division and is important for maintaining outer membrane integrity.</text>
</comment>
<dbReference type="GO" id="GO:0015031">
    <property type="term" value="P:protein transport"/>
    <property type="evidence" value="ECO:0007669"/>
    <property type="project" value="InterPro"/>
</dbReference>
<evidence type="ECO:0000256" key="2">
    <source>
        <dbReference type="ARBA" id="ARBA00005811"/>
    </source>
</evidence>
<dbReference type="InterPro" id="IPR003400">
    <property type="entry name" value="ExbD"/>
</dbReference>
<evidence type="ECO:0000256" key="9">
    <source>
        <dbReference type="ARBA" id="ARBA00023306"/>
    </source>
</evidence>
<evidence type="ECO:0000256" key="3">
    <source>
        <dbReference type="ARBA" id="ARBA00022475"/>
    </source>
</evidence>
<dbReference type="RefSeq" id="WP_180570023.1">
    <property type="nucleotide sequence ID" value="NZ_JACCKB010000033.1"/>
</dbReference>
<accession>A0A853ID75</accession>
<reference evidence="11 12" key="1">
    <citation type="submission" date="2020-07" db="EMBL/GenBank/DDBJ databases">
        <title>Endozoicomonas sp. nov., isolated from sediment.</title>
        <authorList>
            <person name="Gu T."/>
        </authorList>
    </citation>
    <scope>NUCLEOTIDE SEQUENCE [LARGE SCALE GENOMIC DNA]</scope>
    <source>
        <strain evidence="11 12">SM1973</strain>
    </source>
</reference>
<organism evidence="11 12">
    <name type="scientific">Spartinivicinus marinus</name>
    <dbReference type="NCBI Taxonomy" id="2994442"/>
    <lineage>
        <taxon>Bacteria</taxon>
        <taxon>Pseudomonadati</taxon>
        <taxon>Pseudomonadota</taxon>
        <taxon>Gammaproteobacteria</taxon>
        <taxon>Oceanospirillales</taxon>
        <taxon>Zooshikellaceae</taxon>
        <taxon>Spartinivicinus</taxon>
    </lineage>
</organism>
<comment type="subcellular location">
    <subcellularLocation>
        <location evidence="10">Cell inner membrane</location>
        <topology evidence="10">Single-pass membrane protein</topology>
    </subcellularLocation>
    <subcellularLocation>
        <location evidence="1">Cell membrane</location>
        <topology evidence="1">Single-pass membrane protein</topology>
    </subcellularLocation>
</comment>
<dbReference type="HAMAP" id="MF_02203">
    <property type="entry name" value="TolR"/>
    <property type="match status" value="1"/>
</dbReference>
<dbReference type="GO" id="GO:0022857">
    <property type="term" value="F:transmembrane transporter activity"/>
    <property type="evidence" value="ECO:0007669"/>
    <property type="project" value="InterPro"/>
</dbReference>
<keyword evidence="3 10" id="KW-1003">Cell membrane</keyword>
<evidence type="ECO:0000256" key="1">
    <source>
        <dbReference type="ARBA" id="ARBA00004162"/>
    </source>
</evidence>
<name>A0A853ID75_9GAMM</name>
<dbReference type="Gene3D" id="3.30.420.270">
    <property type="match status" value="1"/>
</dbReference>
<feature type="transmembrane region" description="Helical" evidence="10">
    <location>
        <begin position="16"/>
        <end position="37"/>
    </location>
</feature>
<evidence type="ECO:0000256" key="8">
    <source>
        <dbReference type="ARBA" id="ARBA00023136"/>
    </source>
</evidence>
<comment type="subunit">
    <text evidence="10">The Tol-Pal system is composed of five core proteins: the inner membrane proteins TolA, TolQ and TolR, the periplasmic protein TolB and the outer membrane protein Pal. They form a network linking the inner and outer membranes and the peptidoglycan layer.</text>
</comment>
<keyword evidence="9 10" id="KW-0131">Cell cycle</keyword>
<dbReference type="NCBIfam" id="TIGR02801">
    <property type="entry name" value="tolR"/>
    <property type="match status" value="1"/>
</dbReference>
<keyword evidence="5 10" id="KW-0132">Cell division</keyword>
<evidence type="ECO:0000313" key="12">
    <source>
        <dbReference type="Proteomes" id="UP000569732"/>
    </source>
</evidence>
<keyword evidence="4 10" id="KW-0997">Cell inner membrane</keyword>
<dbReference type="Proteomes" id="UP000569732">
    <property type="component" value="Unassembled WGS sequence"/>
</dbReference>
<sequence>MATKRIRRKPMSEINVVPYIDVMLVLLIVFMVAAPMLTQGVNVDLPNTDAKPLDVKEDEEAIIVSVKPDGTYYINIGKDQEQAVSLEKIQEQVSKIMKVKPNRLVLIKGDQQVDYGTVVQAMAALQAAGVPNVGLITDPQEQTG</sequence>